<name>A0A2T1C2F0_9CYAN</name>
<dbReference type="RefSeq" id="WP_106289120.1">
    <property type="nucleotide sequence ID" value="NZ_CAWNTC010000068.1"/>
</dbReference>
<evidence type="ECO:0000256" key="1">
    <source>
        <dbReference type="SAM" id="SignalP"/>
    </source>
</evidence>
<keyword evidence="3" id="KW-1185">Reference proteome</keyword>
<feature type="chain" id="PRO_5015485644" evidence="1">
    <location>
        <begin position="21"/>
        <end position="178"/>
    </location>
</feature>
<reference evidence="2 3" key="1">
    <citation type="submission" date="2018-02" db="EMBL/GenBank/DDBJ databases">
        <authorList>
            <person name="Cohen D.B."/>
            <person name="Kent A.D."/>
        </authorList>
    </citation>
    <scope>NUCLEOTIDE SEQUENCE [LARGE SCALE GENOMIC DNA]</scope>
    <source>
        <strain evidence="2 3">CCAP 1448/3</strain>
    </source>
</reference>
<comment type="caution">
    <text evidence="2">The sequence shown here is derived from an EMBL/GenBank/DDBJ whole genome shotgun (WGS) entry which is preliminary data.</text>
</comment>
<gene>
    <name evidence="2" type="ORF">C7B64_13170</name>
</gene>
<evidence type="ECO:0000313" key="3">
    <source>
        <dbReference type="Proteomes" id="UP000238762"/>
    </source>
</evidence>
<protein>
    <submittedName>
        <fullName evidence="2">Uncharacterized protein</fullName>
    </submittedName>
</protein>
<evidence type="ECO:0000313" key="2">
    <source>
        <dbReference type="EMBL" id="PSB02441.1"/>
    </source>
</evidence>
<keyword evidence="1" id="KW-0732">Signal</keyword>
<dbReference type="EMBL" id="PVWJ01000060">
    <property type="protein sequence ID" value="PSB02441.1"/>
    <property type="molecule type" value="Genomic_DNA"/>
</dbReference>
<dbReference type="Proteomes" id="UP000238762">
    <property type="component" value="Unassembled WGS sequence"/>
</dbReference>
<proteinExistence type="predicted"/>
<sequence length="178" mass="19181">MKYAIATLVLLCTTIDPVFADDPQGSISGVIEWSKNDGQPVVGRGSRNPLVVTINNGRAICRKFQLFVTAGRAPVESGPFAPSSGARLGNQPEFSYQDNGDRHICTYQFTQLPEGSKLTLNLEAPSNWQYPANTPSNARISFIPLNNAQLVLQRDNIDAPAAAVVNFAGKLSIPPVIN</sequence>
<reference evidence="2 3" key="2">
    <citation type="submission" date="2018-03" db="EMBL/GenBank/DDBJ databases">
        <title>The ancient ancestry and fast evolution of plastids.</title>
        <authorList>
            <person name="Moore K.R."/>
            <person name="Magnabosco C."/>
            <person name="Momper L."/>
            <person name="Gold D.A."/>
            <person name="Bosak T."/>
            <person name="Fournier G.P."/>
        </authorList>
    </citation>
    <scope>NUCLEOTIDE SEQUENCE [LARGE SCALE GENOMIC DNA]</scope>
    <source>
        <strain evidence="2 3">CCAP 1448/3</strain>
    </source>
</reference>
<feature type="signal peptide" evidence="1">
    <location>
        <begin position="1"/>
        <end position="20"/>
    </location>
</feature>
<dbReference type="AlphaFoldDB" id="A0A2T1C2F0"/>
<accession>A0A2T1C2F0</accession>
<organism evidence="2 3">
    <name type="scientific">Merismopedia glauca CCAP 1448/3</name>
    <dbReference type="NCBI Taxonomy" id="1296344"/>
    <lineage>
        <taxon>Bacteria</taxon>
        <taxon>Bacillati</taxon>
        <taxon>Cyanobacteriota</taxon>
        <taxon>Cyanophyceae</taxon>
        <taxon>Synechococcales</taxon>
        <taxon>Merismopediaceae</taxon>
        <taxon>Merismopedia</taxon>
    </lineage>
</organism>